<keyword evidence="6" id="KW-1185">Reference proteome</keyword>
<dbReference type="InterPro" id="IPR057460">
    <property type="entry name" value="CAF17_C"/>
</dbReference>
<reference evidence="7" key="2">
    <citation type="submission" date="2016-11" db="UniProtKB">
        <authorList>
            <consortium name="WormBaseParasite"/>
        </authorList>
    </citation>
    <scope>IDENTIFICATION</scope>
</reference>
<name>A0A1I7W4Q6_LOALO</name>
<evidence type="ECO:0000259" key="5">
    <source>
        <dbReference type="Pfam" id="PF25455"/>
    </source>
</evidence>
<dbReference type="InParanoid" id="A0A1I7W4Q6"/>
<dbReference type="InterPro" id="IPR006222">
    <property type="entry name" value="GCVT_N"/>
</dbReference>
<dbReference type="GO" id="GO:0016226">
    <property type="term" value="P:iron-sulfur cluster assembly"/>
    <property type="evidence" value="ECO:0007669"/>
    <property type="project" value="TreeGrafter"/>
</dbReference>
<dbReference type="PANTHER" id="PTHR22602:SF0">
    <property type="entry name" value="TRANSFERASE CAF17, MITOCHONDRIAL-RELATED"/>
    <property type="match status" value="1"/>
</dbReference>
<dbReference type="SUPFAM" id="SSF103025">
    <property type="entry name" value="Folate-binding domain"/>
    <property type="match status" value="1"/>
</dbReference>
<comment type="subcellular location">
    <subcellularLocation>
        <location evidence="1">Mitochondrion</location>
    </subcellularLocation>
</comment>
<evidence type="ECO:0000256" key="2">
    <source>
        <dbReference type="ARBA" id="ARBA00022946"/>
    </source>
</evidence>
<gene>
    <name evidence="7" type="primary">LOAG_15192</name>
</gene>
<feature type="domain" description="GCVT N-terminal" evidence="4">
    <location>
        <begin position="4"/>
        <end position="96"/>
    </location>
</feature>
<evidence type="ECO:0000313" key="6">
    <source>
        <dbReference type="Proteomes" id="UP000095285"/>
    </source>
</evidence>
<accession>A0A1I7W4Q6</accession>
<evidence type="ECO:0000313" key="7">
    <source>
        <dbReference type="WBParaSite" id="EN70_9600"/>
    </source>
</evidence>
<dbReference type="NCBIfam" id="TIGR03317">
    <property type="entry name" value="ygfZ_signature"/>
    <property type="match status" value="1"/>
</dbReference>
<dbReference type="STRING" id="7209.A0A1I7W4Q6"/>
<protein>
    <submittedName>
        <fullName evidence="7">Aminomethyltransferase</fullName>
    </submittedName>
</protein>
<dbReference type="PANTHER" id="PTHR22602">
    <property type="entry name" value="TRANSFERASE CAF17, MITOCHONDRIAL-RELATED"/>
    <property type="match status" value="1"/>
</dbReference>
<reference evidence="6" key="1">
    <citation type="submission" date="2012-04" db="EMBL/GenBank/DDBJ databases">
        <title>The Genome Sequence of Loa loa.</title>
        <authorList>
            <consortium name="The Broad Institute Genome Sequencing Platform"/>
            <consortium name="Broad Institute Genome Sequencing Center for Infectious Disease"/>
            <person name="Nutman T.B."/>
            <person name="Fink D.L."/>
            <person name="Russ C."/>
            <person name="Young S."/>
            <person name="Zeng Q."/>
            <person name="Gargeya S."/>
            <person name="Alvarado L."/>
            <person name="Berlin A."/>
            <person name="Chapman S.B."/>
            <person name="Chen Z."/>
            <person name="Freedman E."/>
            <person name="Gellesch M."/>
            <person name="Goldberg J."/>
            <person name="Griggs A."/>
            <person name="Gujja S."/>
            <person name="Heilman E.R."/>
            <person name="Heiman D."/>
            <person name="Howarth C."/>
            <person name="Mehta T."/>
            <person name="Neiman D."/>
            <person name="Pearson M."/>
            <person name="Roberts A."/>
            <person name="Saif S."/>
            <person name="Shea T."/>
            <person name="Shenoy N."/>
            <person name="Sisk P."/>
            <person name="Stolte C."/>
            <person name="Sykes S."/>
            <person name="White J."/>
            <person name="Yandava C."/>
            <person name="Haas B."/>
            <person name="Henn M.R."/>
            <person name="Nusbaum C."/>
            <person name="Birren B."/>
        </authorList>
    </citation>
    <scope>NUCLEOTIDE SEQUENCE [LARGE SCALE GENOMIC DNA]</scope>
</reference>
<dbReference type="AlphaFoldDB" id="A0A1I7W4Q6"/>
<dbReference type="FunCoup" id="A0A1I7W4Q6">
    <property type="interactions" value="1212"/>
</dbReference>
<dbReference type="InterPro" id="IPR017703">
    <property type="entry name" value="YgfZ/GCV_T_CS"/>
</dbReference>
<dbReference type="Pfam" id="PF25455">
    <property type="entry name" value="Beta-barrel_CAF17_C"/>
    <property type="match status" value="1"/>
</dbReference>
<dbReference type="Proteomes" id="UP000095285">
    <property type="component" value="Unassembled WGS sequence"/>
</dbReference>
<dbReference type="Gene3D" id="3.30.1360.120">
    <property type="entry name" value="Probable tRNA modification gtpase trme, domain 1"/>
    <property type="match status" value="2"/>
</dbReference>
<dbReference type="Pfam" id="PF01571">
    <property type="entry name" value="GCV_T"/>
    <property type="match status" value="1"/>
</dbReference>
<dbReference type="InterPro" id="IPR027266">
    <property type="entry name" value="TrmE/GcvT-like"/>
</dbReference>
<dbReference type="WBParaSite" id="EN70_9600">
    <property type="protein sequence ID" value="EN70_9600"/>
    <property type="gene ID" value="EN70_9600"/>
</dbReference>
<evidence type="ECO:0000256" key="1">
    <source>
        <dbReference type="ARBA" id="ARBA00004173"/>
    </source>
</evidence>
<keyword evidence="2" id="KW-0809">Transit peptide</keyword>
<dbReference type="InterPro" id="IPR045179">
    <property type="entry name" value="YgfZ/GcvT"/>
</dbReference>
<evidence type="ECO:0000259" key="4">
    <source>
        <dbReference type="Pfam" id="PF01571"/>
    </source>
</evidence>
<dbReference type="eggNOG" id="KOG2929">
    <property type="taxonomic scope" value="Eukaryota"/>
</dbReference>
<evidence type="ECO:0000256" key="3">
    <source>
        <dbReference type="ARBA" id="ARBA00023128"/>
    </source>
</evidence>
<keyword evidence="3" id="KW-0496">Mitochondrion</keyword>
<dbReference type="OrthoDB" id="191995at2759"/>
<feature type="domain" description="CAF17 C-terminal" evidence="5">
    <location>
        <begin position="194"/>
        <end position="260"/>
    </location>
</feature>
<dbReference type="GO" id="GO:0005759">
    <property type="term" value="C:mitochondrial matrix"/>
    <property type="evidence" value="ECO:0007669"/>
    <property type="project" value="TreeGrafter"/>
</dbReference>
<proteinExistence type="predicted"/>
<sequence length="271" mass="30614">MLYNLRHRGLLRAKGKEVFQFLQALITNDIRRLADGRAQYALLLNSRGRIVEDLILYRQAGEILIESDRNNQSKLRKLFEMFKVHKDVTIEEETESCVYHTDSITNDIPGIQDPRVPSFGKRILSKILPDDQTVDEHAYRERRFNFGIPEGPSELAGELPLFMNADIMNGVSANKGCYLGQELTARALNAPEIRKRLLPFTCRGMVTGSLVNSEGRRAGKVIACTGKKGLALVPISRNTSPTHFQSMNEDIEIFLPPWWPADPFSVSSRSL</sequence>
<organism evidence="6 7">
    <name type="scientific">Loa loa</name>
    <name type="common">Eye worm</name>
    <name type="synonym">Filaria loa</name>
    <dbReference type="NCBI Taxonomy" id="7209"/>
    <lineage>
        <taxon>Eukaryota</taxon>
        <taxon>Metazoa</taxon>
        <taxon>Ecdysozoa</taxon>
        <taxon>Nematoda</taxon>
        <taxon>Chromadorea</taxon>
        <taxon>Rhabditida</taxon>
        <taxon>Spirurina</taxon>
        <taxon>Spiruromorpha</taxon>
        <taxon>Filarioidea</taxon>
        <taxon>Onchocercidae</taxon>
        <taxon>Loa</taxon>
    </lineage>
</organism>